<feature type="transmembrane region" description="Helical" evidence="5">
    <location>
        <begin position="149"/>
        <end position="170"/>
    </location>
</feature>
<dbReference type="OrthoDB" id="422206at2759"/>
<feature type="transmembrane region" description="Helical" evidence="5">
    <location>
        <begin position="326"/>
        <end position="348"/>
    </location>
</feature>
<feature type="transmembrane region" description="Helical" evidence="5">
    <location>
        <begin position="84"/>
        <end position="102"/>
    </location>
</feature>
<feature type="transmembrane region" description="Helical" evidence="5">
    <location>
        <begin position="53"/>
        <end position="72"/>
    </location>
</feature>
<dbReference type="GO" id="GO:0022857">
    <property type="term" value="F:transmembrane transporter activity"/>
    <property type="evidence" value="ECO:0007669"/>
    <property type="project" value="InterPro"/>
</dbReference>
<evidence type="ECO:0000313" key="6">
    <source>
        <dbReference type="EMBL" id="RPB20264.1"/>
    </source>
</evidence>
<evidence type="ECO:0000256" key="1">
    <source>
        <dbReference type="ARBA" id="ARBA00004141"/>
    </source>
</evidence>
<reference evidence="6 7" key="1">
    <citation type="journal article" date="2018" name="Nat. Ecol. Evol.">
        <title>Pezizomycetes genomes reveal the molecular basis of ectomycorrhizal truffle lifestyle.</title>
        <authorList>
            <person name="Murat C."/>
            <person name="Payen T."/>
            <person name="Noel B."/>
            <person name="Kuo A."/>
            <person name="Morin E."/>
            <person name="Chen J."/>
            <person name="Kohler A."/>
            <person name="Krizsan K."/>
            <person name="Balestrini R."/>
            <person name="Da Silva C."/>
            <person name="Montanini B."/>
            <person name="Hainaut M."/>
            <person name="Levati E."/>
            <person name="Barry K.W."/>
            <person name="Belfiori B."/>
            <person name="Cichocki N."/>
            <person name="Clum A."/>
            <person name="Dockter R.B."/>
            <person name="Fauchery L."/>
            <person name="Guy J."/>
            <person name="Iotti M."/>
            <person name="Le Tacon F."/>
            <person name="Lindquist E.A."/>
            <person name="Lipzen A."/>
            <person name="Malagnac F."/>
            <person name="Mello A."/>
            <person name="Molinier V."/>
            <person name="Miyauchi S."/>
            <person name="Poulain J."/>
            <person name="Riccioni C."/>
            <person name="Rubini A."/>
            <person name="Sitrit Y."/>
            <person name="Splivallo R."/>
            <person name="Traeger S."/>
            <person name="Wang M."/>
            <person name="Zifcakova L."/>
            <person name="Wipf D."/>
            <person name="Zambonelli A."/>
            <person name="Paolocci F."/>
            <person name="Nowrousian M."/>
            <person name="Ottonello S."/>
            <person name="Baldrian P."/>
            <person name="Spatafora J.W."/>
            <person name="Henrissat B."/>
            <person name="Nagy L.G."/>
            <person name="Aury J.M."/>
            <person name="Wincker P."/>
            <person name="Grigoriev I.V."/>
            <person name="Bonfante P."/>
            <person name="Martin F.M."/>
        </authorList>
    </citation>
    <scope>NUCLEOTIDE SEQUENCE [LARGE SCALE GENOMIC DNA]</scope>
    <source>
        <strain evidence="6 7">ATCC MYA-4762</strain>
    </source>
</reference>
<evidence type="ECO:0000313" key="7">
    <source>
        <dbReference type="Proteomes" id="UP000267821"/>
    </source>
</evidence>
<feature type="transmembrane region" description="Helical" evidence="5">
    <location>
        <begin position="267"/>
        <end position="287"/>
    </location>
</feature>
<dbReference type="GO" id="GO:0016020">
    <property type="term" value="C:membrane"/>
    <property type="evidence" value="ECO:0007669"/>
    <property type="project" value="UniProtKB-SubCell"/>
</dbReference>
<name>A0A3N4LBJ6_9PEZI</name>
<dbReference type="InParanoid" id="A0A3N4LBJ6"/>
<dbReference type="InterPro" id="IPR049680">
    <property type="entry name" value="FLVCR1-2_SLC49-like"/>
</dbReference>
<dbReference type="STRING" id="1051890.A0A3N4LBJ6"/>
<organism evidence="6 7">
    <name type="scientific">Terfezia boudieri ATCC MYA-4762</name>
    <dbReference type="NCBI Taxonomy" id="1051890"/>
    <lineage>
        <taxon>Eukaryota</taxon>
        <taxon>Fungi</taxon>
        <taxon>Dikarya</taxon>
        <taxon>Ascomycota</taxon>
        <taxon>Pezizomycotina</taxon>
        <taxon>Pezizomycetes</taxon>
        <taxon>Pezizales</taxon>
        <taxon>Pezizaceae</taxon>
        <taxon>Terfezia</taxon>
    </lineage>
</organism>
<evidence type="ECO:0000256" key="2">
    <source>
        <dbReference type="ARBA" id="ARBA00022692"/>
    </source>
</evidence>
<dbReference type="AlphaFoldDB" id="A0A3N4LBJ6"/>
<sequence length="444" mass="48135">MQGSVGEYKVYRRRWAGLLVLMVMNIVISWGWLSFAPVSNYSQEYFGLSSMTPINWLSTVAFFTYVVISPVVPRIVNKRGIRAAVWISSLLTLLGFWVRYIGVKVGKGGFGLVMLGQIFIGFAQPFVLNIPTYYSDLWFTSNARVSATALASLANPFGAAIGQLVNPILATKASEIPQMVLITAIVATVPAIFALLIPAKPPSPPCVSSMEKKLPLKEALKVVARSKNFWLIFLMESFAVYLGYFNAYSSLINQIYEPYGYSTDQAGYIGAVLIVAGLVAAAILSPILDRRHAFLTAIRVQVPLIGLAFIAIIFTPTSPPNLVGPMVVNAILGAASFSLLPVSLEYCVEQTHPVSPEVTSTILWMGGQFLGGIFLIIMDAMRDKEPGGSAGRPERNMWAALVFEGVGAALVIPAAFFVKKRKAGRGRVEADQEAARAAAARRAE</sequence>
<keyword evidence="3 5" id="KW-1133">Transmembrane helix</keyword>
<feature type="transmembrane region" description="Helical" evidence="5">
    <location>
        <begin position="176"/>
        <end position="197"/>
    </location>
</feature>
<keyword evidence="7" id="KW-1185">Reference proteome</keyword>
<dbReference type="InterPro" id="IPR036259">
    <property type="entry name" value="MFS_trans_sf"/>
</dbReference>
<dbReference type="PANTHER" id="PTHR10924:SF6">
    <property type="entry name" value="SOLUTE CARRIER FAMILY 49 MEMBER A3"/>
    <property type="match status" value="1"/>
</dbReference>
<evidence type="ECO:0000256" key="5">
    <source>
        <dbReference type="SAM" id="Phobius"/>
    </source>
</evidence>
<accession>A0A3N4LBJ6</accession>
<dbReference type="Gene3D" id="1.20.1250.20">
    <property type="entry name" value="MFS general substrate transporter like domains"/>
    <property type="match status" value="2"/>
</dbReference>
<keyword evidence="2 5" id="KW-0812">Transmembrane</keyword>
<feature type="transmembrane region" description="Helical" evidence="5">
    <location>
        <begin position="360"/>
        <end position="378"/>
    </location>
</feature>
<dbReference type="InterPro" id="IPR011701">
    <property type="entry name" value="MFS"/>
</dbReference>
<protein>
    <submittedName>
        <fullName evidence="6">MFS general substrate transporter</fullName>
    </submittedName>
</protein>
<dbReference type="Pfam" id="PF07690">
    <property type="entry name" value="MFS_1"/>
    <property type="match status" value="1"/>
</dbReference>
<keyword evidence="4 5" id="KW-0472">Membrane</keyword>
<gene>
    <name evidence="6" type="ORF">L211DRAFT_792458</name>
</gene>
<dbReference type="SUPFAM" id="SSF103473">
    <property type="entry name" value="MFS general substrate transporter"/>
    <property type="match status" value="1"/>
</dbReference>
<evidence type="ECO:0000256" key="3">
    <source>
        <dbReference type="ARBA" id="ARBA00022989"/>
    </source>
</evidence>
<dbReference type="Proteomes" id="UP000267821">
    <property type="component" value="Unassembled WGS sequence"/>
</dbReference>
<feature type="transmembrane region" description="Helical" evidence="5">
    <location>
        <begin position="398"/>
        <end position="418"/>
    </location>
</feature>
<comment type="subcellular location">
    <subcellularLocation>
        <location evidence="1">Membrane</location>
        <topology evidence="1">Multi-pass membrane protein</topology>
    </subcellularLocation>
</comment>
<dbReference type="PANTHER" id="PTHR10924">
    <property type="entry name" value="MAJOR FACILITATOR SUPERFAMILY PROTEIN-RELATED"/>
    <property type="match status" value="1"/>
</dbReference>
<dbReference type="EMBL" id="ML121575">
    <property type="protein sequence ID" value="RPB20264.1"/>
    <property type="molecule type" value="Genomic_DNA"/>
</dbReference>
<feature type="transmembrane region" description="Helical" evidence="5">
    <location>
        <begin position="294"/>
        <end position="314"/>
    </location>
</feature>
<feature type="transmembrane region" description="Helical" evidence="5">
    <location>
        <begin position="229"/>
        <end position="247"/>
    </location>
</feature>
<proteinExistence type="predicted"/>
<evidence type="ECO:0000256" key="4">
    <source>
        <dbReference type="ARBA" id="ARBA00023136"/>
    </source>
</evidence>
<feature type="transmembrane region" description="Helical" evidence="5">
    <location>
        <begin position="108"/>
        <end position="128"/>
    </location>
</feature>
<feature type="transmembrane region" description="Helical" evidence="5">
    <location>
        <begin position="15"/>
        <end position="33"/>
    </location>
</feature>